<proteinExistence type="predicted"/>
<feature type="region of interest" description="Disordered" evidence="9">
    <location>
        <begin position="676"/>
        <end position="707"/>
    </location>
</feature>
<keyword evidence="6" id="KW-0677">Repeat</keyword>
<dbReference type="STRING" id="37546.A0A1B0G8L2"/>
<dbReference type="Gene3D" id="3.80.10.10">
    <property type="entry name" value="Ribonuclease Inhibitor"/>
    <property type="match status" value="2"/>
</dbReference>
<dbReference type="PANTHER" id="PTHR24369:SF210">
    <property type="entry name" value="CHAOPTIN-RELATED"/>
    <property type="match status" value="1"/>
</dbReference>
<dbReference type="PROSITE" id="PS51450">
    <property type="entry name" value="LRR"/>
    <property type="match status" value="3"/>
</dbReference>
<name>A0A1B0G8L2_GLOMM</name>
<dbReference type="FunFam" id="3.80.10.10:FF:001438">
    <property type="entry name" value="Uncharacterized protein"/>
    <property type="match status" value="1"/>
</dbReference>
<dbReference type="FunFam" id="3.80.10.10:FF:000611">
    <property type="entry name" value="Capricious, isoform E"/>
    <property type="match status" value="1"/>
</dbReference>
<organism evidence="12 13">
    <name type="scientific">Glossina morsitans morsitans</name>
    <name type="common">Savannah tsetse fly</name>
    <dbReference type="NCBI Taxonomy" id="37546"/>
    <lineage>
        <taxon>Eukaryota</taxon>
        <taxon>Metazoa</taxon>
        <taxon>Ecdysozoa</taxon>
        <taxon>Arthropoda</taxon>
        <taxon>Hexapoda</taxon>
        <taxon>Insecta</taxon>
        <taxon>Pterygota</taxon>
        <taxon>Neoptera</taxon>
        <taxon>Endopterygota</taxon>
        <taxon>Diptera</taxon>
        <taxon>Brachycera</taxon>
        <taxon>Muscomorpha</taxon>
        <taxon>Hippoboscoidea</taxon>
        <taxon>Glossinidae</taxon>
        <taxon>Glossina</taxon>
    </lineage>
</organism>
<dbReference type="GO" id="GO:0005886">
    <property type="term" value="C:plasma membrane"/>
    <property type="evidence" value="ECO:0007669"/>
    <property type="project" value="UniProtKB-SubCell"/>
</dbReference>
<keyword evidence="8 10" id="KW-0472">Membrane</keyword>
<evidence type="ECO:0000256" key="1">
    <source>
        <dbReference type="ARBA" id="ARBA00004236"/>
    </source>
</evidence>
<dbReference type="SMART" id="SM00369">
    <property type="entry name" value="LRR_TYP"/>
    <property type="match status" value="11"/>
</dbReference>
<dbReference type="Proteomes" id="UP000092444">
    <property type="component" value="Unassembled WGS sequence"/>
</dbReference>
<dbReference type="PANTHER" id="PTHR24369">
    <property type="entry name" value="ANTIGEN BSP, PUTATIVE-RELATED"/>
    <property type="match status" value="1"/>
</dbReference>
<dbReference type="InterPro" id="IPR050541">
    <property type="entry name" value="LRR_TM_domain-containing"/>
</dbReference>
<evidence type="ECO:0000313" key="13">
    <source>
        <dbReference type="Proteomes" id="UP000092444"/>
    </source>
</evidence>
<evidence type="ECO:0000256" key="10">
    <source>
        <dbReference type="SAM" id="Phobius"/>
    </source>
</evidence>
<dbReference type="InterPro" id="IPR001611">
    <property type="entry name" value="Leu-rich_rpt"/>
</dbReference>
<evidence type="ECO:0000256" key="8">
    <source>
        <dbReference type="ARBA" id="ARBA00023136"/>
    </source>
</evidence>
<evidence type="ECO:0000256" key="4">
    <source>
        <dbReference type="ARBA" id="ARBA00022692"/>
    </source>
</evidence>
<keyword evidence="4 10" id="KW-0812">Transmembrane</keyword>
<feature type="compositionally biased region" description="Pro residues" evidence="9">
    <location>
        <begin position="817"/>
        <end position="829"/>
    </location>
</feature>
<dbReference type="PhylomeDB" id="A0A1B0G8L2"/>
<dbReference type="VEuPathDB" id="VectorBase:GMOY009651"/>
<feature type="compositionally biased region" description="Gly residues" evidence="9">
    <location>
        <begin position="765"/>
        <end position="776"/>
    </location>
</feature>
<reference evidence="12" key="1">
    <citation type="submission" date="2020-05" db="UniProtKB">
        <authorList>
            <consortium name="EnsemblMetazoa"/>
        </authorList>
    </citation>
    <scope>IDENTIFICATION</scope>
    <source>
        <strain evidence="12">Yale</strain>
    </source>
</reference>
<feature type="compositionally biased region" description="Polar residues" evidence="9">
    <location>
        <begin position="867"/>
        <end position="879"/>
    </location>
</feature>
<keyword evidence="5" id="KW-0732">Signal</keyword>
<sequence>MKKETFKTTTRAVTKTAAAIASTAITVEQNEDLLQQRLLPLRSLTLSSATCHVDDVHNSQVQKHQKQQHYQRNHQHKLHEKPQVTKLSGHTTLQQLPRRQLKAVAIVMCLYMFSGLVSLANGLANCPNSCQCDDDILVVKCGEGTLDVLPIALNPSIQRLIIKNNKIKTIDSPIQFYAELTFLDLSYNDLVTIHQRTFAYQRKLQELHLNHNKIGQITSKTFIGLSALSVLNLRGNLLAELEDTTFSPLGKLEELNLGQNRISRISAKALEGLINLKVLYLDDNTLTSVPASECFRSIPNLAELYLGTNSFMTIPAEAFSELKGLTRLDLKGAGLHNISAEAMRGLEGVRYLDLSDNRLQHIPQAALARLERLEDLSLGQNDFSVISSGAFLGLKNLKRLEITGAQRLRRVENSAFTTNSNLEYLNLSTNKMLSEIQENAFTGLPHLKHILLKGNQLPTLAEGFFSWSDLHTLDLSDNPLICDCQLLWLRSLLFAKNGTNEQILGVVCSAPASLKGEPLNAVTSSMLGCSHADAKQQFFLGILLVVSAAAITILALVIYTCRRKIRELLKGDWGNPALGRKEREYQKTFSDEDYMTRQPQMPCPLTANVPYATSSSGYGQQALQYMGSRPIPVANGCGPVPDNQSPFMQLEQIQVMSNNSHCLTAASSSYFSQQDMRKSLQGKSHTMSSLPRHAGNRNHHQQQESSLTHNHVYTQPLNPCSGLIANSHYNSCKANTTERHVRLTQDHFNHNNTTLHHKYNNNKQGSGGGGAGAGGGGGGALSINHTHTLDANYLHHNDSHYSLPVDHNLSNCYTSPPSTPTPTPPPPALPMRNGICSTTGRHTSSSSSNNNNNNNSNNTNNMATLIRDNNSNSLRHQYH</sequence>
<feature type="region of interest" description="Disordered" evidence="9">
    <location>
        <begin position="812"/>
        <end position="879"/>
    </location>
</feature>
<evidence type="ECO:0000256" key="7">
    <source>
        <dbReference type="ARBA" id="ARBA00022989"/>
    </source>
</evidence>
<dbReference type="InterPro" id="IPR032675">
    <property type="entry name" value="LRR_dom_sf"/>
</dbReference>
<keyword evidence="3" id="KW-0433">Leucine-rich repeat</keyword>
<evidence type="ECO:0000256" key="6">
    <source>
        <dbReference type="ARBA" id="ARBA00022737"/>
    </source>
</evidence>
<dbReference type="Pfam" id="PF13855">
    <property type="entry name" value="LRR_8"/>
    <property type="match status" value="4"/>
</dbReference>
<evidence type="ECO:0000256" key="9">
    <source>
        <dbReference type="SAM" id="MobiDB-lite"/>
    </source>
</evidence>
<dbReference type="AlphaFoldDB" id="A0A1B0G8L2"/>
<evidence type="ECO:0000256" key="3">
    <source>
        <dbReference type="ARBA" id="ARBA00022614"/>
    </source>
</evidence>
<evidence type="ECO:0000256" key="5">
    <source>
        <dbReference type="ARBA" id="ARBA00022729"/>
    </source>
</evidence>
<comment type="subcellular location">
    <subcellularLocation>
        <location evidence="1">Cell membrane</location>
    </subcellularLocation>
</comment>
<evidence type="ECO:0000256" key="2">
    <source>
        <dbReference type="ARBA" id="ARBA00022475"/>
    </source>
</evidence>
<feature type="domain" description="LRRCT" evidence="11">
    <location>
        <begin position="478"/>
        <end position="530"/>
    </location>
</feature>
<keyword evidence="13" id="KW-1185">Reference proteome</keyword>
<keyword evidence="7 10" id="KW-1133">Transmembrane helix</keyword>
<evidence type="ECO:0000259" key="11">
    <source>
        <dbReference type="SMART" id="SM00082"/>
    </source>
</evidence>
<protein>
    <recommendedName>
        <fullName evidence="11">LRRCT domain-containing protein</fullName>
    </recommendedName>
</protein>
<dbReference type="SMART" id="SM00082">
    <property type="entry name" value="LRRCT"/>
    <property type="match status" value="1"/>
</dbReference>
<dbReference type="InterPro" id="IPR003591">
    <property type="entry name" value="Leu-rich_rpt_typical-subtyp"/>
</dbReference>
<evidence type="ECO:0000313" key="12">
    <source>
        <dbReference type="EnsemblMetazoa" id="GMOY009651-PA"/>
    </source>
</evidence>
<accession>A0A1B0G8L2</accession>
<feature type="compositionally biased region" description="Low complexity" evidence="9">
    <location>
        <begin position="843"/>
        <end position="861"/>
    </location>
</feature>
<keyword evidence="2" id="KW-1003">Cell membrane</keyword>
<feature type="transmembrane region" description="Helical" evidence="10">
    <location>
        <begin position="538"/>
        <end position="561"/>
    </location>
</feature>
<dbReference type="EnsemblMetazoa" id="GMOY009651-RA">
    <property type="protein sequence ID" value="GMOY009651-PA"/>
    <property type="gene ID" value="GMOY009651"/>
</dbReference>
<feature type="region of interest" description="Disordered" evidence="9">
    <location>
        <begin position="751"/>
        <end position="776"/>
    </location>
</feature>
<dbReference type="InterPro" id="IPR000483">
    <property type="entry name" value="Cys-rich_flank_reg_C"/>
</dbReference>
<dbReference type="SUPFAM" id="SSF52058">
    <property type="entry name" value="L domain-like"/>
    <property type="match status" value="1"/>
</dbReference>
<dbReference type="EMBL" id="CCAG010000264">
    <property type="status" value="NOT_ANNOTATED_CDS"/>
    <property type="molecule type" value="Genomic_DNA"/>
</dbReference>